<evidence type="ECO:0000313" key="1">
    <source>
        <dbReference type="EMBL" id="MPM58236.1"/>
    </source>
</evidence>
<sequence length="44" mass="5215">MCIVDCGHFDTEDIFKDVMKRFLNNIESIEIIRSEINLNPFKII</sequence>
<dbReference type="EMBL" id="VSSQ01016662">
    <property type="protein sequence ID" value="MPM58236.1"/>
    <property type="molecule type" value="Genomic_DNA"/>
</dbReference>
<accession>A0A645AZL6</accession>
<dbReference type="InterPro" id="IPR036069">
    <property type="entry name" value="DUF34/NIF3_sf"/>
</dbReference>
<protein>
    <submittedName>
        <fullName evidence="1">Uncharacterized protein</fullName>
    </submittedName>
</protein>
<name>A0A645AZL6_9ZZZZ</name>
<gene>
    <name evidence="1" type="ORF">SDC9_105067</name>
</gene>
<organism evidence="1">
    <name type="scientific">bioreactor metagenome</name>
    <dbReference type="NCBI Taxonomy" id="1076179"/>
    <lineage>
        <taxon>unclassified sequences</taxon>
        <taxon>metagenomes</taxon>
        <taxon>ecological metagenomes</taxon>
    </lineage>
</organism>
<dbReference type="SUPFAM" id="SSF102705">
    <property type="entry name" value="NIF3 (NGG1p interacting factor 3)-like"/>
    <property type="match status" value="1"/>
</dbReference>
<dbReference type="AlphaFoldDB" id="A0A645AZL6"/>
<proteinExistence type="predicted"/>
<reference evidence="1" key="1">
    <citation type="submission" date="2019-08" db="EMBL/GenBank/DDBJ databases">
        <authorList>
            <person name="Kucharzyk K."/>
            <person name="Murdoch R.W."/>
            <person name="Higgins S."/>
            <person name="Loffler F."/>
        </authorList>
    </citation>
    <scope>NUCLEOTIDE SEQUENCE</scope>
</reference>
<comment type="caution">
    <text evidence="1">The sequence shown here is derived from an EMBL/GenBank/DDBJ whole genome shotgun (WGS) entry which is preliminary data.</text>
</comment>